<accession>R1CGL8</accession>
<dbReference type="RefSeq" id="WP_006308201.1">
    <property type="nucleotide sequence ID" value="NZ_ARZA01000058.1"/>
</dbReference>
<reference evidence="1 2" key="1">
    <citation type="journal article" date="2015" name="Geomicrobiol. J.">
        <title>Caldisalinibacter kiritimatiensis gen. nov., sp. nov., a moderately thermohalophilic thiosulfate-reducing bacterium from a hypersaline microbial mat.</title>
        <authorList>
            <person name="Ben Hania W."/>
            <person name="Joseph M."/>
            <person name="Fiebig A."/>
            <person name="Bunk B."/>
            <person name="Klenk H.-P."/>
            <person name="Fardeau M.-L."/>
            <person name="Spring S."/>
        </authorList>
    </citation>
    <scope>NUCLEOTIDE SEQUENCE [LARGE SCALE GENOMIC DNA]</scope>
    <source>
        <strain evidence="1 2">L21-TH-D2</strain>
    </source>
</reference>
<dbReference type="EMBL" id="ARZA01000058">
    <property type="protein sequence ID" value="EOD01440.1"/>
    <property type="molecule type" value="Genomic_DNA"/>
</dbReference>
<evidence type="ECO:0000313" key="1">
    <source>
        <dbReference type="EMBL" id="EOD01440.1"/>
    </source>
</evidence>
<sequence length="158" mass="18984">MRREQIENIYKMNGLTDYKLKNTEDLLKCHGIDYEKVEGYKQLDDLNKKIYKKFIINFFNGLGLESRADLVPKGIYFVEDIQYLAKEKPEVEYFVVIGGTIMAFNRNGRKSLLYKWEDENYKHLEAKEEEVTTYLRFEYEHKSKKEWVHVIDGGKSWY</sequence>
<comment type="caution">
    <text evidence="1">The sequence shown here is derived from an EMBL/GenBank/DDBJ whole genome shotgun (WGS) entry which is preliminary data.</text>
</comment>
<organism evidence="1 2">
    <name type="scientific">Caldisalinibacter kiritimatiensis</name>
    <dbReference type="NCBI Taxonomy" id="1304284"/>
    <lineage>
        <taxon>Bacteria</taxon>
        <taxon>Bacillati</taxon>
        <taxon>Bacillota</taxon>
        <taxon>Tissierellia</taxon>
        <taxon>Tissierellales</taxon>
        <taxon>Thermohalobacteraceae</taxon>
        <taxon>Caldisalinibacter</taxon>
    </lineage>
</organism>
<protein>
    <submittedName>
        <fullName evidence="1">Uncharacterized protein</fullName>
    </submittedName>
</protein>
<evidence type="ECO:0000313" key="2">
    <source>
        <dbReference type="Proteomes" id="UP000013378"/>
    </source>
</evidence>
<dbReference type="Proteomes" id="UP000013378">
    <property type="component" value="Unassembled WGS sequence"/>
</dbReference>
<dbReference type="eggNOG" id="ENOG50332NW">
    <property type="taxonomic scope" value="Bacteria"/>
</dbReference>
<dbReference type="AlphaFoldDB" id="R1CGL8"/>
<keyword evidence="2" id="KW-1185">Reference proteome</keyword>
<gene>
    <name evidence="1" type="ORF">L21TH_0487</name>
</gene>
<dbReference type="OrthoDB" id="1913096at2"/>
<dbReference type="STRING" id="1304284.L21TH_0487"/>
<proteinExistence type="predicted"/>
<name>R1CGL8_9FIRM</name>